<dbReference type="Proteomes" id="UP000504609">
    <property type="component" value="Unplaced"/>
</dbReference>
<dbReference type="InterPro" id="IPR002885">
    <property type="entry name" value="PPR_rpt"/>
</dbReference>
<evidence type="ECO:0000313" key="2">
    <source>
        <dbReference type="Proteomes" id="UP000504609"/>
    </source>
</evidence>
<dbReference type="Pfam" id="PF20431">
    <property type="entry name" value="E_motif"/>
    <property type="match status" value="1"/>
</dbReference>
<accession>A0A6J1EKN9</accession>
<proteinExistence type="predicted"/>
<organism evidence="2 3">
    <name type="scientific">Cucurbita moschata</name>
    <name type="common">Winter crookneck squash</name>
    <name type="synonym">Cucurbita pepo var. moschata</name>
    <dbReference type="NCBI Taxonomy" id="3662"/>
    <lineage>
        <taxon>Eukaryota</taxon>
        <taxon>Viridiplantae</taxon>
        <taxon>Streptophyta</taxon>
        <taxon>Embryophyta</taxon>
        <taxon>Tracheophyta</taxon>
        <taxon>Spermatophyta</taxon>
        <taxon>Magnoliopsida</taxon>
        <taxon>eudicotyledons</taxon>
        <taxon>Gunneridae</taxon>
        <taxon>Pentapetalae</taxon>
        <taxon>rosids</taxon>
        <taxon>fabids</taxon>
        <taxon>Cucurbitales</taxon>
        <taxon>Cucurbitaceae</taxon>
        <taxon>Cucurbiteae</taxon>
        <taxon>Cucurbita</taxon>
    </lineage>
</organism>
<dbReference type="InterPro" id="IPR046848">
    <property type="entry name" value="E_motif"/>
</dbReference>
<dbReference type="PANTHER" id="PTHR47926">
    <property type="entry name" value="PENTATRICOPEPTIDE REPEAT-CONTAINING PROTEIN"/>
    <property type="match status" value="1"/>
</dbReference>
<dbReference type="AlphaFoldDB" id="A0A6J1EKN9"/>
<keyword evidence="1" id="KW-0677">Repeat</keyword>
<dbReference type="GeneID" id="111435342"/>
<dbReference type="InterPro" id="IPR046960">
    <property type="entry name" value="PPR_At4g14850-like_plant"/>
</dbReference>
<evidence type="ECO:0000256" key="1">
    <source>
        <dbReference type="ARBA" id="ARBA00022737"/>
    </source>
</evidence>
<reference evidence="3" key="1">
    <citation type="submission" date="2025-08" db="UniProtKB">
        <authorList>
            <consortium name="RefSeq"/>
        </authorList>
    </citation>
    <scope>IDENTIFICATION</scope>
    <source>
        <tissue evidence="3">Young leaves</tissue>
    </source>
</reference>
<keyword evidence="2" id="KW-1185">Reference proteome</keyword>
<dbReference type="Gene3D" id="1.25.40.10">
    <property type="entry name" value="Tetratricopeptide repeat domain"/>
    <property type="match status" value="1"/>
</dbReference>
<dbReference type="InterPro" id="IPR011990">
    <property type="entry name" value="TPR-like_helical_dom_sf"/>
</dbReference>
<dbReference type="GO" id="GO:0003723">
    <property type="term" value="F:RNA binding"/>
    <property type="evidence" value="ECO:0007669"/>
    <property type="project" value="InterPro"/>
</dbReference>
<gene>
    <name evidence="3" type="primary">LOC111435342</name>
</gene>
<name>A0A6J1EKN9_CUCMO</name>
<dbReference type="Pfam" id="PF01535">
    <property type="entry name" value="PPR"/>
    <property type="match status" value="1"/>
</dbReference>
<dbReference type="KEGG" id="cmos:111435342"/>
<dbReference type="RefSeq" id="XP_022928576.1">
    <property type="nucleotide sequence ID" value="XM_023072808.1"/>
</dbReference>
<evidence type="ECO:0000313" key="3">
    <source>
        <dbReference type="RefSeq" id="XP_022928576.1"/>
    </source>
</evidence>
<sequence length="173" mass="20120">MTQIYEVTPKREHYASMVDVLCQNRGFDEAEKLMAQMPFESDVIMWFNSCRSHKNHKLTKEAANQLFNMEEFRDACRYINLSNIYAVAGQWDNVSKVKKVMRDRGVSKVPAYSWVGIKHQTHVFSATDKSHPPTKKILGKIDALTMQMDKKGYKPDITWALHDMDKDITIEFL</sequence>
<dbReference type="GO" id="GO:0009451">
    <property type="term" value="P:RNA modification"/>
    <property type="evidence" value="ECO:0007669"/>
    <property type="project" value="InterPro"/>
</dbReference>
<protein>
    <submittedName>
        <fullName evidence="3">Pentatricopeptide repeat-containing protein At2g01510</fullName>
    </submittedName>
</protein>